<reference evidence="1" key="1">
    <citation type="submission" date="2004-11" db="EMBL/GenBank/DDBJ databases">
        <title>The full-length cDNA sequences of Schistosoma japonicum genes.</title>
        <authorList>
            <person name="Han Z."/>
        </authorList>
    </citation>
    <scope>NUCLEOTIDE SEQUENCE</scope>
</reference>
<accession>Q5DGI4</accession>
<proteinExistence type="evidence at transcript level"/>
<name>Q5DGI4_SCHJA</name>
<dbReference type="AlphaFoldDB" id="Q5DGI4"/>
<organism evidence="1">
    <name type="scientific">Schistosoma japonicum</name>
    <name type="common">Blood fluke</name>
    <dbReference type="NCBI Taxonomy" id="6182"/>
    <lineage>
        <taxon>Eukaryota</taxon>
        <taxon>Metazoa</taxon>
        <taxon>Spiralia</taxon>
        <taxon>Lophotrochozoa</taxon>
        <taxon>Platyhelminthes</taxon>
        <taxon>Trematoda</taxon>
        <taxon>Digenea</taxon>
        <taxon>Strigeidida</taxon>
        <taxon>Schistosomatoidea</taxon>
        <taxon>Schistosomatidae</taxon>
        <taxon>Schistosoma</taxon>
    </lineage>
</organism>
<sequence length="126" mass="14173">MRLSVVLQVSAPHIKTVFISKILTLMLADNCFGFRMYFNCRNIVLALTMRAVIYASHSSCLPLKLLLWYVNVSTPTAPIISIIELVHAVFYLLNLLFPLRVLRPTAGCRGCCYAVRLHLHLLLSVG</sequence>
<evidence type="ECO:0000313" key="1">
    <source>
        <dbReference type="EMBL" id="AAW25072.1"/>
    </source>
</evidence>
<reference evidence="1" key="2">
    <citation type="journal article" date="2006" name="PLoS Pathog.">
        <title>New perspectives on host-parasite interplay by comparative transcriptomic and proteomic analyses of Schistosoma japonicum.</title>
        <authorList>
            <person name="Liu F."/>
            <person name="Lu J."/>
            <person name="Hu W."/>
            <person name="Wang S.Y."/>
            <person name="Cui S.J."/>
            <person name="Chi M."/>
            <person name="Yan Q."/>
            <person name="Wang X.R."/>
            <person name="Song H.D."/>
            <person name="Xu X.N."/>
            <person name="Wang J.J."/>
            <person name="Zhang X.L."/>
            <person name="Zhang X."/>
            <person name="Wang Z.Q."/>
            <person name="Xue C.L."/>
            <person name="Brindley P.J."/>
            <person name="McManus D.P."/>
            <person name="Yang P.Y."/>
            <person name="Feng Z."/>
            <person name="Chen Z."/>
            <person name="Han Z.G."/>
        </authorList>
    </citation>
    <scope>NUCLEOTIDE SEQUENCE</scope>
</reference>
<protein>
    <submittedName>
        <fullName evidence="1">SJCHGC03084 protein</fullName>
    </submittedName>
</protein>
<dbReference type="EMBL" id="AY813340">
    <property type="protein sequence ID" value="AAW25072.1"/>
    <property type="molecule type" value="mRNA"/>
</dbReference>